<dbReference type="AlphaFoldDB" id="A0A1G4KA23"/>
<organism evidence="6 7">
    <name type="scientific">Lachancea nothofagi CBS 11611</name>
    <dbReference type="NCBI Taxonomy" id="1266666"/>
    <lineage>
        <taxon>Eukaryota</taxon>
        <taxon>Fungi</taxon>
        <taxon>Dikarya</taxon>
        <taxon>Ascomycota</taxon>
        <taxon>Saccharomycotina</taxon>
        <taxon>Saccharomycetes</taxon>
        <taxon>Saccharomycetales</taxon>
        <taxon>Saccharomycetaceae</taxon>
        <taxon>Lachancea</taxon>
    </lineage>
</organism>
<dbReference type="OrthoDB" id="4035333at2759"/>
<dbReference type="EMBL" id="LT598452">
    <property type="protein sequence ID" value="SCV01001.1"/>
    <property type="molecule type" value="Genomic_DNA"/>
</dbReference>
<dbReference type="GO" id="GO:0005739">
    <property type="term" value="C:mitochondrion"/>
    <property type="evidence" value="ECO:0007669"/>
    <property type="project" value="UniProtKB-SubCell"/>
</dbReference>
<name>A0A1G4KA23_9SACH</name>
<evidence type="ECO:0000256" key="2">
    <source>
        <dbReference type="ARBA" id="ARBA00004173"/>
    </source>
</evidence>
<dbReference type="InterPro" id="IPR031415">
    <property type="entry name" value="Rrg8"/>
</dbReference>
<evidence type="ECO:0000256" key="4">
    <source>
        <dbReference type="ARBA" id="ARBA00013944"/>
    </source>
</evidence>
<dbReference type="Pfam" id="PF17068">
    <property type="entry name" value="RRG8"/>
    <property type="match status" value="1"/>
</dbReference>
<reference evidence="7" key="1">
    <citation type="submission" date="2016-03" db="EMBL/GenBank/DDBJ databases">
        <authorList>
            <person name="Devillers Hugo."/>
        </authorList>
    </citation>
    <scope>NUCLEOTIDE SEQUENCE [LARGE SCALE GENOMIC DNA]</scope>
</reference>
<comment type="similarity">
    <text evidence="3">Belongs to the RRG8 family.</text>
</comment>
<sequence length="269" mass="30289">MGKSEALAHTWENLIGKRLQKTGRAAHKPECERSPLISNFEKWAGKPRKLYFRSVDSVPRPSYFKTTLKGNLFAQLLSSPMRLDKLTRVRAPKELLLQVKLVDKSDDGKKSFGVDSYAQHFSGGPTSYVSNNETLLRKQGASFMKWVPTSSLNATIRHISHTEILQPSISIAELSKRTLIDKVHQGLLQISNRDVGRDSQNYDIRVISDSGLSDKLIVDSKGRTTLNFGHIDDPTLQGLFKGSRAGIFLEIKNHKVLCFMMYKLLAFVE</sequence>
<evidence type="ECO:0000313" key="6">
    <source>
        <dbReference type="EMBL" id="SCV01001.1"/>
    </source>
</evidence>
<keyword evidence="7" id="KW-1185">Reference proteome</keyword>
<protein>
    <recommendedName>
        <fullName evidence="4">Required for respiratory growth protein 8, mitochondrial</fullName>
    </recommendedName>
</protein>
<dbReference type="Proteomes" id="UP000189911">
    <property type="component" value="Chromosome F"/>
</dbReference>
<proteinExistence type="inferred from homology"/>
<evidence type="ECO:0000256" key="3">
    <source>
        <dbReference type="ARBA" id="ARBA00006716"/>
    </source>
</evidence>
<evidence type="ECO:0000313" key="7">
    <source>
        <dbReference type="Proteomes" id="UP000189911"/>
    </source>
</evidence>
<comment type="function">
    <text evidence="1">Required for respiratory activity and maintenance and expression of the mitochondrial genome.</text>
</comment>
<accession>A0A1G4KA23</accession>
<gene>
    <name evidence="6" type="ORF">LANO_0F09648G</name>
</gene>
<evidence type="ECO:0000256" key="5">
    <source>
        <dbReference type="ARBA" id="ARBA00023128"/>
    </source>
</evidence>
<keyword evidence="5" id="KW-0496">Mitochondrion</keyword>
<comment type="subcellular location">
    <subcellularLocation>
        <location evidence="2">Mitochondrion</location>
    </subcellularLocation>
</comment>
<evidence type="ECO:0000256" key="1">
    <source>
        <dbReference type="ARBA" id="ARBA00003548"/>
    </source>
</evidence>